<proteinExistence type="predicted"/>
<protein>
    <submittedName>
        <fullName evidence="1">Uncharacterized protein</fullName>
    </submittedName>
</protein>
<evidence type="ECO:0000313" key="1">
    <source>
        <dbReference type="EMBL" id="KAF7388476.1"/>
    </source>
</evidence>
<organism evidence="1 2">
    <name type="scientific">Vespula germanica</name>
    <name type="common">German yellow jacket</name>
    <name type="synonym">Paravespula germanica</name>
    <dbReference type="NCBI Taxonomy" id="30212"/>
    <lineage>
        <taxon>Eukaryota</taxon>
        <taxon>Metazoa</taxon>
        <taxon>Ecdysozoa</taxon>
        <taxon>Arthropoda</taxon>
        <taxon>Hexapoda</taxon>
        <taxon>Insecta</taxon>
        <taxon>Pterygota</taxon>
        <taxon>Neoptera</taxon>
        <taxon>Endopterygota</taxon>
        <taxon>Hymenoptera</taxon>
        <taxon>Apocrita</taxon>
        <taxon>Aculeata</taxon>
        <taxon>Vespoidea</taxon>
        <taxon>Vespidae</taxon>
        <taxon>Vespinae</taxon>
        <taxon>Vespula</taxon>
    </lineage>
</organism>
<gene>
    <name evidence="1" type="ORF">HZH68_012418</name>
</gene>
<evidence type="ECO:0000313" key="2">
    <source>
        <dbReference type="Proteomes" id="UP000617340"/>
    </source>
</evidence>
<dbReference type="AlphaFoldDB" id="A0A834JHE5"/>
<reference evidence="1" key="1">
    <citation type="journal article" date="2020" name="G3 (Bethesda)">
        <title>High-Quality Assemblies for Three Invasive Social Wasps from the &lt;i&gt;Vespula&lt;/i&gt; Genus.</title>
        <authorList>
            <person name="Harrop T.W.R."/>
            <person name="Guhlin J."/>
            <person name="McLaughlin G.M."/>
            <person name="Permina E."/>
            <person name="Stockwell P."/>
            <person name="Gilligan J."/>
            <person name="Le Lec M.F."/>
            <person name="Gruber M.A.M."/>
            <person name="Quinn O."/>
            <person name="Lovegrove M."/>
            <person name="Duncan E.J."/>
            <person name="Remnant E.J."/>
            <person name="Van Eeckhoven J."/>
            <person name="Graham B."/>
            <person name="Knapp R.A."/>
            <person name="Langford K.W."/>
            <person name="Kronenberg Z."/>
            <person name="Press M.O."/>
            <person name="Eacker S.M."/>
            <person name="Wilson-Rankin E.E."/>
            <person name="Purcell J."/>
            <person name="Lester P.J."/>
            <person name="Dearden P.K."/>
        </authorList>
    </citation>
    <scope>NUCLEOTIDE SEQUENCE</scope>
    <source>
        <strain evidence="1">Linc-1</strain>
    </source>
</reference>
<dbReference type="Proteomes" id="UP000617340">
    <property type="component" value="Unassembled WGS sequence"/>
</dbReference>
<accession>A0A834JHE5</accession>
<dbReference type="EMBL" id="JACSDZ010000013">
    <property type="protein sequence ID" value="KAF7388476.1"/>
    <property type="molecule type" value="Genomic_DNA"/>
</dbReference>
<keyword evidence="2" id="KW-1185">Reference proteome</keyword>
<sequence length="127" mass="14413">MNNQNKKIEKYFKTSMVEDQDVIPNKRSRLSEIKSTNQFDSPINEIIVSNNSYDKTPIKALNISETEHNNSIDSCRRVLFLKEEKTSSKYATLHTSLCVGANVSLFEGATKIPLGEHCQSISPLYEE</sequence>
<comment type="caution">
    <text evidence="1">The sequence shown here is derived from an EMBL/GenBank/DDBJ whole genome shotgun (WGS) entry which is preliminary data.</text>
</comment>
<name>A0A834JHE5_VESGE</name>